<dbReference type="InterPro" id="IPR023299">
    <property type="entry name" value="ATPase_P-typ_cyto_dom_N"/>
</dbReference>
<evidence type="ECO:0000256" key="8">
    <source>
        <dbReference type="ARBA" id="ARBA00022840"/>
    </source>
</evidence>
<protein>
    <submittedName>
        <fullName evidence="16">ATPase P</fullName>
    </submittedName>
</protein>
<dbReference type="Gene3D" id="3.40.50.1000">
    <property type="entry name" value="HAD superfamily/HAD-like"/>
    <property type="match status" value="1"/>
</dbReference>
<dbReference type="EMBL" id="QKWH01000018">
    <property type="protein sequence ID" value="PZR51674.1"/>
    <property type="molecule type" value="Genomic_DNA"/>
</dbReference>
<dbReference type="InterPro" id="IPR028096">
    <property type="entry name" value="EfeO_Cupredoxin"/>
</dbReference>
<dbReference type="SUPFAM" id="SSF56784">
    <property type="entry name" value="HAD-like"/>
    <property type="match status" value="1"/>
</dbReference>
<evidence type="ECO:0000256" key="11">
    <source>
        <dbReference type="ARBA" id="ARBA00023008"/>
    </source>
</evidence>
<dbReference type="Gene3D" id="1.10.620.20">
    <property type="entry name" value="Ribonucleotide Reductase, subunit A"/>
    <property type="match status" value="1"/>
</dbReference>
<comment type="caution">
    <text evidence="16">The sequence shown here is derived from an EMBL/GenBank/DDBJ whole genome shotgun (WGS) entry which is preliminary data.</text>
</comment>
<comment type="subcellular location">
    <subcellularLocation>
        <location evidence="1">Cell membrane</location>
        <topology evidence="1">Multi-pass membrane protein</topology>
    </subcellularLocation>
</comment>
<keyword evidence="3 13" id="KW-1003">Cell membrane</keyword>
<feature type="transmembrane region" description="Helical" evidence="13">
    <location>
        <begin position="179"/>
        <end position="199"/>
    </location>
</feature>
<dbReference type="Gene3D" id="3.40.1110.10">
    <property type="entry name" value="Calcium-transporting ATPase, cytoplasmic domain N"/>
    <property type="match status" value="1"/>
</dbReference>
<organism evidence="16 17">
    <name type="scientific">Xylanimonas oleitrophica</name>
    <dbReference type="NCBI Taxonomy" id="2607479"/>
    <lineage>
        <taxon>Bacteria</taxon>
        <taxon>Bacillati</taxon>
        <taxon>Actinomycetota</taxon>
        <taxon>Actinomycetes</taxon>
        <taxon>Micrococcales</taxon>
        <taxon>Promicromonosporaceae</taxon>
        <taxon>Xylanimonas</taxon>
    </lineage>
</organism>
<dbReference type="Pfam" id="PF00122">
    <property type="entry name" value="E1-E2_ATPase"/>
    <property type="match status" value="1"/>
</dbReference>
<dbReference type="PANTHER" id="PTHR43520">
    <property type="entry name" value="ATP7, ISOFORM B"/>
    <property type="match status" value="1"/>
</dbReference>
<feature type="transmembrane region" description="Helical" evidence="13">
    <location>
        <begin position="431"/>
        <end position="450"/>
    </location>
</feature>
<keyword evidence="7" id="KW-0187">Copper transport</keyword>
<dbReference type="GO" id="GO:0043682">
    <property type="term" value="F:P-type divalent copper transporter activity"/>
    <property type="evidence" value="ECO:0007669"/>
    <property type="project" value="TreeGrafter"/>
</dbReference>
<dbReference type="InterPro" id="IPR023214">
    <property type="entry name" value="HAD_sf"/>
</dbReference>
<evidence type="ECO:0000256" key="7">
    <source>
        <dbReference type="ARBA" id="ARBA00022796"/>
    </source>
</evidence>
<keyword evidence="4 13" id="KW-0812">Transmembrane</keyword>
<dbReference type="GO" id="GO:0005507">
    <property type="term" value="F:copper ion binding"/>
    <property type="evidence" value="ECO:0007669"/>
    <property type="project" value="TreeGrafter"/>
</dbReference>
<dbReference type="GO" id="GO:0016887">
    <property type="term" value="F:ATP hydrolysis activity"/>
    <property type="evidence" value="ECO:0007669"/>
    <property type="project" value="InterPro"/>
</dbReference>
<dbReference type="CDD" id="cd02094">
    <property type="entry name" value="P-type_ATPase_Cu-like"/>
    <property type="match status" value="1"/>
</dbReference>
<dbReference type="GO" id="GO:0005524">
    <property type="term" value="F:ATP binding"/>
    <property type="evidence" value="ECO:0007669"/>
    <property type="project" value="UniProtKB-UniRule"/>
</dbReference>
<feature type="region of interest" description="Disordered" evidence="14">
    <location>
        <begin position="851"/>
        <end position="882"/>
    </location>
</feature>
<dbReference type="Pfam" id="PF04945">
    <property type="entry name" value="YHS"/>
    <property type="match status" value="1"/>
</dbReference>
<dbReference type="InterPro" id="IPR018303">
    <property type="entry name" value="ATPase_P-typ_P_site"/>
</dbReference>
<dbReference type="Gene3D" id="2.60.40.420">
    <property type="entry name" value="Cupredoxins - blue copper proteins"/>
    <property type="match status" value="1"/>
</dbReference>
<feature type="transmembrane region" description="Helical" evidence="13">
    <location>
        <begin position="276"/>
        <end position="294"/>
    </location>
</feature>
<name>A0A2W5Y297_9MICO</name>
<dbReference type="NCBIfam" id="TIGR01525">
    <property type="entry name" value="ATPase-IB_hvy"/>
    <property type="match status" value="1"/>
</dbReference>
<feature type="compositionally biased region" description="Basic and acidic residues" evidence="14">
    <location>
        <begin position="851"/>
        <end position="866"/>
    </location>
</feature>
<evidence type="ECO:0000256" key="6">
    <source>
        <dbReference type="ARBA" id="ARBA00022741"/>
    </source>
</evidence>
<dbReference type="InterPro" id="IPR009078">
    <property type="entry name" value="Ferritin-like_SF"/>
</dbReference>
<dbReference type="GO" id="GO:0005886">
    <property type="term" value="C:plasma membrane"/>
    <property type="evidence" value="ECO:0007669"/>
    <property type="project" value="UniProtKB-SubCell"/>
</dbReference>
<sequence>MDVLVVAIAVLLTGLLAWYFFGPRSSRRATLDGGVQVLAIAVKGGYSPDILEVEQGTPVRLLFDRQEAGDCSSRVVFPDFKINQTLAAHTTTAVELVPDKTGEFGFACGMNMLHGTLKVVPASAGAGVGAAVAGQAQLQAPHAHADAVTIADFESEAVEGADAEAEERAAEITDLRRRVIFGAVLTAPVLVAVMAHELFGATWVPDLLLRPWLQLLLIAPVMAYTGWPVHRTGWLALSHRTAEMNSLITLGTIAAFGFSLVTTFAPGLLPADSREVYYEAVGVILTLILLGRLLETKAKAGTGEAIRALIGLQPRTARVIRDGEEIEIEVGDVVAGDTVVIRPGEKLPVDGHVVQGESAVDESMVTGEPIPVVKRAGDTVIGATINQTGSLRYTATKVGAESMLAQIIALVRQAQGSKAPIQRLADKVSSYFVPAVIAVAIWTFVIWWLVGPPPAGVFALVAAVAVLIIACPCALGLATPLSITVGTGKGATQGILIRSAEALETAHRLDTVVLDKTGTITQGAPALTDVLPSADFDGDELLRLVAAAERDSEHPLATAIVAGAREHGLPVADLDSFESITGQGVRARVDGREVLVGNRRLLTEAGVDATGLLAVVDQLAADGKTPMLAAVDGRPAGVVAVADTIKDGSAAAIAGLAARGIDVVMMTGDNRATASAIARQVGIGRVVAEVMPEHKAQEVKRLQAEGRVVGMAGDGINDAPALAQADVGSAIGTGTDVAIESSDITLISGNLSGLVTAVDLSRATMRNIRQNLAFAFGYNAIGIPVAAGVLYPAFGLLLSPVIAALAMALSSLSVVTNANRLRRFAPKPVPSIGQPAAATTPIVEIGGDHIEGENTMTHHDHHDHHGGPATGSSTDPVCGMTVDPQNAAARREHDGVTFAFCSAGCAAAFDADPHRYGHPVASS</sequence>
<evidence type="ECO:0000256" key="9">
    <source>
        <dbReference type="ARBA" id="ARBA00022967"/>
    </source>
</evidence>
<dbReference type="InterPro" id="IPR044492">
    <property type="entry name" value="P_typ_ATPase_HD_dom"/>
</dbReference>
<keyword evidence="12 13" id="KW-0472">Membrane</keyword>
<gene>
    <name evidence="16" type="ORF">DNL40_15535</name>
</gene>
<keyword evidence="5 13" id="KW-0479">Metal-binding</keyword>
<feature type="transmembrane region" description="Helical" evidence="13">
    <location>
        <begin position="772"/>
        <end position="791"/>
    </location>
</feature>
<dbReference type="PROSITE" id="PS00154">
    <property type="entry name" value="ATPASE_E1_E2"/>
    <property type="match status" value="1"/>
</dbReference>
<proteinExistence type="inferred from homology"/>
<keyword evidence="9" id="KW-1278">Translocase</keyword>
<dbReference type="InterPro" id="IPR001757">
    <property type="entry name" value="P_typ_ATPase"/>
</dbReference>
<keyword evidence="7" id="KW-0813">Transport</keyword>
<dbReference type="NCBIfam" id="TIGR01511">
    <property type="entry name" value="ATPase-IB1_Cu"/>
    <property type="match status" value="1"/>
</dbReference>
<feature type="transmembrane region" description="Helical" evidence="13">
    <location>
        <begin position="456"/>
        <end position="479"/>
    </location>
</feature>
<dbReference type="Pfam" id="PF00702">
    <property type="entry name" value="Hydrolase"/>
    <property type="match status" value="1"/>
</dbReference>
<dbReference type="FunFam" id="2.70.150.10:FF:000020">
    <property type="entry name" value="Copper-exporting P-type ATPase A"/>
    <property type="match status" value="1"/>
</dbReference>
<dbReference type="InterPro" id="IPR027256">
    <property type="entry name" value="P-typ_ATPase_IB"/>
</dbReference>
<keyword evidence="6 13" id="KW-0547">Nucleotide-binding</keyword>
<dbReference type="Proteomes" id="UP000248783">
    <property type="component" value="Unassembled WGS sequence"/>
</dbReference>
<evidence type="ECO:0000256" key="10">
    <source>
        <dbReference type="ARBA" id="ARBA00022989"/>
    </source>
</evidence>
<evidence type="ECO:0000256" key="1">
    <source>
        <dbReference type="ARBA" id="ARBA00004651"/>
    </source>
</evidence>
<comment type="similarity">
    <text evidence="2 13">Belongs to the cation transport ATPase (P-type) (TC 3.A.3) family. Type IB subfamily.</text>
</comment>
<keyword evidence="17" id="KW-1185">Reference proteome</keyword>
<dbReference type="InterPro" id="IPR012348">
    <property type="entry name" value="RNR-like"/>
</dbReference>
<keyword evidence="11" id="KW-0186">Copper</keyword>
<dbReference type="SUPFAM" id="SSF47240">
    <property type="entry name" value="Ferritin-like"/>
    <property type="match status" value="1"/>
</dbReference>
<dbReference type="AlphaFoldDB" id="A0A2W5Y297"/>
<dbReference type="InterPro" id="IPR059000">
    <property type="entry name" value="ATPase_P-type_domA"/>
</dbReference>
<dbReference type="PRINTS" id="PR00119">
    <property type="entry name" value="CATATPASE"/>
</dbReference>
<dbReference type="SFLD" id="SFLDF00027">
    <property type="entry name" value="p-type_atpase"/>
    <property type="match status" value="1"/>
</dbReference>
<dbReference type="PANTHER" id="PTHR43520:SF8">
    <property type="entry name" value="P-TYPE CU(+) TRANSPORTER"/>
    <property type="match status" value="1"/>
</dbReference>
<dbReference type="SUPFAM" id="SSF81665">
    <property type="entry name" value="Calcium ATPase, transmembrane domain M"/>
    <property type="match status" value="1"/>
</dbReference>
<evidence type="ECO:0000256" key="3">
    <source>
        <dbReference type="ARBA" id="ARBA00022475"/>
    </source>
</evidence>
<evidence type="ECO:0000259" key="15">
    <source>
        <dbReference type="SMART" id="SM00746"/>
    </source>
</evidence>
<evidence type="ECO:0000313" key="16">
    <source>
        <dbReference type="EMBL" id="PZR51674.1"/>
    </source>
</evidence>
<keyword evidence="8 13" id="KW-0067">ATP-binding</keyword>
<dbReference type="SUPFAM" id="SSF81653">
    <property type="entry name" value="Calcium ATPase, transduction domain A"/>
    <property type="match status" value="1"/>
</dbReference>
<dbReference type="Pfam" id="PF13473">
    <property type="entry name" value="Cupredoxin_1"/>
    <property type="match status" value="1"/>
</dbReference>
<dbReference type="SUPFAM" id="SSF49503">
    <property type="entry name" value="Cupredoxins"/>
    <property type="match status" value="1"/>
</dbReference>
<feature type="domain" description="TRASH" evidence="15">
    <location>
        <begin position="875"/>
        <end position="913"/>
    </location>
</feature>
<keyword evidence="10 13" id="KW-1133">Transmembrane helix</keyword>
<dbReference type="PRINTS" id="PR00943">
    <property type="entry name" value="CUATPASE"/>
</dbReference>
<reference evidence="16 17" key="1">
    <citation type="submission" date="2018-06" db="EMBL/GenBank/DDBJ databases">
        <title>Whole genome sequencing of a novel hydrocarbon degrading bacterial strain, PW21 isolated from oil contaminated produced water sample.</title>
        <authorList>
            <person name="Nagkirti P."/>
            <person name="Shaikh A."/>
            <person name="Gowdaman V."/>
            <person name="Engineer A.E."/>
            <person name="Dagar S."/>
            <person name="Dhakephalkar P.K."/>
        </authorList>
    </citation>
    <scope>NUCLEOTIDE SEQUENCE [LARGE SCALE GENOMIC DNA]</scope>
    <source>
        <strain evidence="16 17">PW21</strain>
    </source>
</reference>
<evidence type="ECO:0000313" key="17">
    <source>
        <dbReference type="Proteomes" id="UP000248783"/>
    </source>
</evidence>
<evidence type="ECO:0000256" key="14">
    <source>
        <dbReference type="SAM" id="MobiDB-lite"/>
    </source>
</evidence>
<evidence type="ECO:0000256" key="5">
    <source>
        <dbReference type="ARBA" id="ARBA00022723"/>
    </source>
</evidence>
<dbReference type="RefSeq" id="WP_111252169.1">
    <property type="nucleotide sequence ID" value="NZ_QKWH01000018.1"/>
</dbReference>
<dbReference type="InterPro" id="IPR011017">
    <property type="entry name" value="TRASH_dom"/>
</dbReference>
<evidence type="ECO:0000256" key="4">
    <source>
        <dbReference type="ARBA" id="ARBA00022692"/>
    </source>
</evidence>
<feature type="transmembrane region" description="Helical" evidence="13">
    <location>
        <begin position="6"/>
        <end position="22"/>
    </location>
</feature>
<keyword evidence="7" id="KW-0406">Ion transport</keyword>
<dbReference type="InterPro" id="IPR023298">
    <property type="entry name" value="ATPase_P-typ_TM_dom_sf"/>
</dbReference>
<dbReference type="GO" id="GO:0055070">
    <property type="term" value="P:copper ion homeostasis"/>
    <property type="evidence" value="ECO:0007669"/>
    <property type="project" value="TreeGrafter"/>
</dbReference>
<evidence type="ECO:0000256" key="13">
    <source>
        <dbReference type="RuleBase" id="RU362081"/>
    </source>
</evidence>
<dbReference type="InterPro" id="IPR036412">
    <property type="entry name" value="HAD-like_sf"/>
</dbReference>
<feature type="transmembrane region" description="Helical" evidence="13">
    <location>
        <begin position="797"/>
        <end position="818"/>
    </location>
</feature>
<feature type="transmembrane region" description="Helical" evidence="13">
    <location>
        <begin position="247"/>
        <end position="270"/>
    </location>
</feature>
<dbReference type="SMART" id="SM00746">
    <property type="entry name" value="TRASH"/>
    <property type="match status" value="1"/>
</dbReference>
<evidence type="ECO:0000256" key="2">
    <source>
        <dbReference type="ARBA" id="ARBA00006024"/>
    </source>
</evidence>
<dbReference type="InterPro" id="IPR007029">
    <property type="entry name" value="YHS_dom"/>
</dbReference>
<dbReference type="Gene3D" id="2.70.150.10">
    <property type="entry name" value="Calcium-transporting ATPase, cytoplasmic transduction domain A"/>
    <property type="match status" value="1"/>
</dbReference>
<accession>A0A2W5Y297</accession>
<dbReference type="InterPro" id="IPR008972">
    <property type="entry name" value="Cupredoxin"/>
</dbReference>
<dbReference type="InterPro" id="IPR008250">
    <property type="entry name" value="ATPase_P-typ_transduc_dom_A_sf"/>
</dbReference>
<dbReference type="NCBIfam" id="TIGR01494">
    <property type="entry name" value="ATPase_P-type"/>
    <property type="match status" value="1"/>
</dbReference>
<evidence type="ECO:0000256" key="12">
    <source>
        <dbReference type="ARBA" id="ARBA00023136"/>
    </source>
</evidence>
<dbReference type="SFLD" id="SFLDG00002">
    <property type="entry name" value="C1.7:_P-type_atpase_like"/>
    <property type="match status" value="1"/>
</dbReference>
<dbReference type="GO" id="GO:0016491">
    <property type="term" value="F:oxidoreductase activity"/>
    <property type="evidence" value="ECO:0007669"/>
    <property type="project" value="InterPro"/>
</dbReference>
<feature type="transmembrane region" description="Helical" evidence="13">
    <location>
        <begin position="211"/>
        <end position="227"/>
    </location>
</feature>
<dbReference type="SFLD" id="SFLDS00003">
    <property type="entry name" value="Haloacid_Dehalogenase"/>
    <property type="match status" value="1"/>
</dbReference>